<organism evidence="2 3">
    <name type="scientific">Gymnopilus dilepis</name>
    <dbReference type="NCBI Taxonomy" id="231916"/>
    <lineage>
        <taxon>Eukaryota</taxon>
        <taxon>Fungi</taxon>
        <taxon>Dikarya</taxon>
        <taxon>Basidiomycota</taxon>
        <taxon>Agaricomycotina</taxon>
        <taxon>Agaricomycetes</taxon>
        <taxon>Agaricomycetidae</taxon>
        <taxon>Agaricales</taxon>
        <taxon>Agaricineae</taxon>
        <taxon>Hymenogastraceae</taxon>
        <taxon>Gymnopilus</taxon>
    </lineage>
</organism>
<proteinExistence type="predicted"/>
<dbReference type="OrthoDB" id="2885612at2759"/>
<dbReference type="InParanoid" id="A0A409Y374"/>
<name>A0A409Y374_9AGAR</name>
<feature type="compositionally biased region" description="Polar residues" evidence="1">
    <location>
        <begin position="237"/>
        <end position="255"/>
    </location>
</feature>
<evidence type="ECO:0000313" key="3">
    <source>
        <dbReference type="Proteomes" id="UP000284706"/>
    </source>
</evidence>
<evidence type="ECO:0000313" key="2">
    <source>
        <dbReference type="EMBL" id="PPQ97467.1"/>
    </source>
</evidence>
<gene>
    <name evidence="2" type="ORF">CVT26_002815</name>
</gene>
<dbReference type="EMBL" id="NHYE01001247">
    <property type="protein sequence ID" value="PPQ97467.1"/>
    <property type="molecule type" value="Genomic_DNA"/>
</dbReference>
<protein>
    <submittedName>
        <fullName evidence="2">Uncharacterized protein</fullName>
    </submittedName>
</protein>
<accession>A0A409Y374</accession>
<feature type="region of interest" description="Disordered" evidence="1">
    <location>
        <begin position="236"/>
        <end position="266"/>
    </location>
</feature>
<dbReference type="AlphaFoldDB" id="A0A409Y374"/>
<comment type="caution">
    <text evidence="2">The sequence shown here is derived from an EMBL/GenBank/DDBJ whole genome shotgun (WGS) entry which is preliminary data.</text>
</comment>
<reference evidence="2 3" key="1">
    <citation type="journal article" date="2018" name="Evol. Lett.">
        <title>Horizontal gene cluster transfer increased hallucinogenic mushroom diversity.</title>
        <authorList>
            <person name="Reynolds H.T."/>
            <person name="Vijayakumar V."/>
            <person name="Gluck-Thaler E."/>
            <person name="Korotkin H.B."/>
            <person name="Matheny P.B."/>
            <person name="Slot J.C."/>
        </authorList>
    </citation>
    <scope>NUCLEOTIDE SEQUENCE [LARGE SCALE GENOMIC DNA]</scope>
    <source>
        <strain evidence="2 3">SRW20</strain>
    </source>
</reference>
<keyword evidence="3" id="KW-1185">Reference proteome</keyword>
<dbReference type="Proteomes" id="UP000284706">
    <property type="component" value="Unassembled WGS sequence"/>
</dbReference>
<evidence type="ECO:0000256" key="1">
    <source>
        <dbReference type="SAM" id="MobiDB-lite"/>
    </source>
</evidence>
<sequence length="488" mass="54066">MSTPWLTGVPIRSKALQWPPGDETTQAFNWVREGTSVLNGLILQWFCFTKRTAIYLADTSPNNSGQEDAIVLYPIARNLEYAADRVALVGSNHFASAEWIASESTLKLRLHRIDGSLEREASVSVQAAYGDLHVLGSKVHLCISSGPTNAPSRATTPHGLRLGSDTDDTEVTALFADQILEWDTASSAFKRIRIPEPMLHAGEYTFPDEQHVALAGLVDDEDGREQLALTCFKADNQPGSQSSLRSFSPGGTSFDRNTKGLGVGAEGSTERSDIVVHSFDRIVVFDRSFLSREIPDNPRTGNLHFIRPLLLDNYIRVLPFSVPRLLPAISNNRVLAYTRALGKYHFYILDFDQARVNTLLSKTAEEREALLAQLKEAGAHVKVVTRQSYAQEEGVGGGSVDAEYPIRRVPPEWREHLRQLVEQEKEGASLIYDEAPEGRRDGRWGYVQSELHFGKEISLVGISRMALTTDCVLLAPEPGGSGTVWYFR</sequence>